<dbReference type="FunCoup" id="K9U2M4">
    <property type="interactions" value="144"/>
</dbReference>
<dbReference type="PATRIC" id="fig|251229.3.peg.4241"/>
<evidence type="ECO:0000256" key="2">
    <source>
        <dbReference type="ARBA" id="ARBA00022448"/>
    </source>
</evidence>
<evidence type="ECO:0000256" key="8">
    <source>
        <dbReference type="ARBA" id="ARBA00023065"/>
    </source>
</evidence>
<dbReference type="EMBL" id="CP003597">
    <property type="protein sequence ID" value="AFY89085.1"/>
    <property type="molecule type" value="Genomic_DNA"/>
</dbReference>
<organism evidence="11 12">
    <name type="scientific">Chroococcidiopsis thermalis (strain PCC 7203)</name>
    <dbReference type="NCBI Taxonomy" id="251229"/>
    <lineage>
        <taxon>Bacteria</taxon>
        <taxon>Bacillati</taxon>
        <taxon>Cyanobacteriota</taxon>
        <taxon>Cyanophyceae</taxon>
        <taxon>Chroococcidiopsidales</taxon>
        <taxon>Chroococcidiopsidaceae</taxon>
        <taxon>Chroococcidiopsis</taxon>
    </lineage>
</organism>
<dbReference type="eggNOG" id="COG1120">
    <property type="taxonomic scope" value="Bacteria"/>
</dbReference>
<dbReference type="SMART" id="SM00382">
    <property type="entry name" value="AAA"/>
    <property type="match status" value="1"/>
</dbReference>
<gene>
    <name evidence="11" type="ORF">Chro_3637</name>
</gene>
<keyword evidence="6" id="KW-0067">ATP-binding</keyword>
<proteinExistence type="predicted"/>
<sequence>MKGLSTKNLSLAYDGAPIVRDLNLAIPTGQITALVGANGCGKSTLLRGLARLLKPIGGAVYLNSTSILQLSTKEVAQQLGILPQGPVAPEGLTVRDLVAQGRYPYQNWLQQWSVQDEKIVQQALSITDLLNLAERSLDTLSGGQRQRAWIAMALAQDTEILLLDEPTTFLDLAHQVEVLDLLYELNQIQERTIVMVLHDLNQACRYADYLVAVKDGRIFAAGAPQQVMTEEMVREVFGLECRIVPDPVVKTPLCVPIGRKGERKLQTKSSDLQFD</sequence>
<protein>
    <submittedName>
        <fullName evidence="11">ABC transporter related protein</fullName>
    </submittedName>
</protein>
<accession>K9U2M4</accession>
<evidence type="ECO:0000313" key="11">
    <source>
        <dbReference type="EMBL" id="AFY89085.1"/>
    </source>
</evidence>
<evidence type="ECO:0000256" key="1">
    <source>
        <dbReference type="ARBA" id="ARBA00004202"/>
    </source>
</evidence>
<dbReference type="InterPro" id="IPR017871">
    <property type="entry name" value="ABC_transporter-like_CS"/>
</dbReference>
<dbReference type="SUPFAM" id="SSF52540">
    <property type="entry name" value="P-loop containing nucleoside triphosphate hydrolases"/>
    <property type="match status" value="1"/>
</dbReference>
<dbReference type="GO" id="GO:0005886">
    <property type="term" value="C:plasma membrane"/>
    <property type="evidence" value="ECO:0007669"/>
    <property type="project" value="UniProtKB-SubCell"/>
</dbReference>
<dbReference type="PANTHER" id="PTHR42771:SF2">
    <property type="entry name" value="IRON(3+)-HYDROXAMATE IMPORT ATP-BINDING PROTEIN FHUC"/>
    <property type="match status" value="1"/>
</dbReference>
<dbReference type="STRING" id="251229.Chro_3637"/>
<dbReference type="InterPro" id="IPR003439">
    <property type="entry name" value="ABC_transporter-like_ATP-bd"/>
</dbReference>
<evidence type="ECO:0000256" key="9">
    <source>
        <dbReference type="ARBA" id="ARBA00023136"/>
    </source>
</evidence>
<dbReference type="InterPro" id="IPR027417">
    <property type="entry name" value="P-loop_NTPase"/>
</dbReference>
<feature type="domain" description="ABC transporter" evidence="10">
    <location>
        <begin position="4"/>
        <end position="240"/>
    </location>
</feature>
<dbReference type="AlphaFoldDB" id="K9U2M4"/>
<dbReference type="InParanoid" id="K9U2M4"/>
<comment type="subcellular location">
    <subcellularLocation>
        <location evidence="1">Cell membrane</location>
        <topology evidence="1">Peripheral membrane protein</topology>
    </subcellularLocation>
</comment>
<keyword evidence="12" id="KW-1185">Reference proteome</keyword>
<name>K9U2M4_CHRTP</name>
<dbReference type="InterPro" id="IPR003593">
    <property type="entry name" value="AAA+_ATPase"/>
</dbReference>
<keyword evidence="4" id="KW-0410">Iron transport</keyword>
<dbReference type="CDD" id="cd03214">
    <property type="entry name" value="ABC_Iron-Siderophores_B12_Hemin"/>
    <property type="match status" value="1"/>
</dbReference>
<evidence type="ECO:0000256" key="3">
    <source>
        <dbReference type="ARBA" id="ARBA00022475"/>
    </source>
</evidence>
<dbReference type="PANTHER" id="PTHR42771">
    <property type="entry name" value="IRON(3+)-HYDROXAMATE IMPORT ATP-BINDING PROTEIN FHUC"/>
    <property type="match status" value="1"/>
</dbReference>
<dbReference type="GO" id="GO:0005524">
    <property type="term" value="F:ATP binding"/>
    <property type="evidence" value="ECO:0007669"/>
    <property type="project" value="UniProtKB-KW"/>
</dbReference>
<dbReference type="GO" id="GO:0006826">
    <property type="term" value="P:iron ion transport"/>
    <property type="evidence" value="ECO:0007669"/>
    <property type="project" value="UniProtKB-KW"/>
</dbReference>
<evidence type="ECO:0000256" key="4">
    <source>
        <dbReference type="ARBA" id="ARBA00022496"/>
    </source>
</evidence>
<evidence type="ECO:0000256" key="7">
    <source>
        <dbReference type="ARBA" id="ARBA00023004"/>
    </source>
</evidence>
<reference evidence="11 12" key="1">
    <citation type="submission" date="2012-06" db="EMBL/GenBank/DDBJ databases">
        <title>Finished chromosome of genome of Chroococcidiopsis thermalis PCC 7203.</title>
        <authorList>
            <consortium name="US DOE Joint Genome Institute"/>
            <person name="Gugger M."/>
            <person name="Coursin T."/>
            <person name="Rippka R."/>
            <person name="Tandeau De Marsac N."/>
            <person name="Huntemann M."/>
            <person name="Wei C.-L."/>
            <person name="Han J."/>
            <person name="Detter J.C."/>
            <person name="Han C."/>
            <person name="Tapia R."/>
            <person name="Davenport K."/>
            <person name="Daligault H."/>
            <person name="Erkkila T."/>
            <person name="Gu W."/>
            <person name="Munk A.C.C."/>
            <person name="Teshima H."/>
            <person name="Xu Y."/>
            <person name="Chain P."/>
            <person name="Chen A."/>
            <person name="Krypides N."/>
            <person name="Mavromatis K."/>
            <person name="Markowitz V."/>
            <person name="Szeto E."/>
            <person name="Ivanova N."/>
            <person name="Mikhailova N."/>
            <person name="Ovchinnikova G."/>
            <person name="Pagani I."/>
            <person name="Pati A."/>
            <person name="Goodwin L."/>
            <person name="Peters L."/>
            <person name="Pitluck S."/>
            <person name="Woyke T."/>
            <person name="Kerfeld C."/>
        </authorList>
    </citation>
    <scope>NUCLEOTIDE SEQUENCE [LARGE SCALE GENOMIC DNA]</scope>
    <source>
        <strain evidence="11 12">PCC 7203</strain>
    </source>
</reference>
<dbReference type="OrthoDB" id="9806726at2"/>
<evidence type="ECO:0000313" key="12">
    <source>
        <dbReference type="Proteomes" id="UP000010384"/>
    </source>
</evidence>
<dbReference type="Proteomes" id="UP000010384">
    <property type="component" value="Chromosome"/>
</dbReference>
<keyword evidence="7" id="KW-0408">Iron</keyword>
<dbReference type="GO" id="GO:0016887">
    <property type="term" value="F:ATP hydrolysis activity"/>
    <property type="evidence" value="ECO:0007669"/>
    <property type="project" value="InterPro"/>
</dbReference>
<dbReference type="InterPro" id="IPR051535">
    <property type="entry name" value="Siderophore_ABC-ATPase"/>
</dbReference>
<keyword evidence="8" id="KW-0406">Ion transport</keyword>
<dbReference type="PROSITE" id="PS00211">
    <property type="entry name" value="ABC_TRANSPORTER_1"/>
    <property type="match status" value="1"/>
</dbReference>
<keyword evidence="9" id="KW-0472">Membrane</keyword>
<keyword evidence="2" id="KW-0813">Transport</keyword>
<dbReference type="HOGENOM" id="CLU_000604_1_11_3"/>
<evidence type="ECO:0000259" key="10">
    <source>
        <dbReference type="PROSITE" id="PS50893"/>
    </source>
</evidence>
<evidence type="ECO:0000256" key="5">
    <source>
        <dbReference type="ARBA" id="ARBA00022741"/>
    </source>
</evidence>
<dbReference type="RefSeq" id="WP_015155629.1">
    <property type="nucleotide sequence ID" value="NC_019695.1"/>
</dbReference>
<dbReference type="Gene3D" id="3.40.50.300">
    <property type="entry name" value="P-loop containing nucleotide triphosphate hydrolases"/>
    <property type="match status" value="1"/>
</dbReference>
<dbReference type="KEGG" id="cthe:Chro_3637"/>
<dbReference type="PROSITE" id="PS50893">
    <property type="entry name" value="ABC_TRANSPORTER_2"/>
    <property type="match status" value="1"/>
</dbReference>
<dbReference type="Pfam" id="PF00005">
    <property type="entry name" value="ABC_tran"/>
    <property type="match status" value="1"/>
</dbReference>
<dbReference type="FunFam" id="3.40.50.300:FF:000134">
    <property type="entry name" value="Iron-enterobactin ABC transporter ATP-binding protein"/>
    <property type="match status" value="1"/>
</dbReference>
<keyword evidence="5" id="KW-0547">Nucleotide-binding</keyword>
<evidence type="ECO:0000256" key="6">
    <source>
        <dbReference type="ARBA" id="ARBA00022840"/>
    </source>
</evidence>
<keyword evidence="3" id="KW-1003">Cell membrane</keyword>